<dbReference type="NCBIfam" id="TIGR03026">
    <property type="entry name" value="NDP-sugDHase"/>
    <property type="match status" value="1"/>
</dbReference>
<dbReference type="GO" id="GO:0016628">
    <property type="term" value="F:oxidoreductase activity, acting on the CH-CH group of donors, NAD or NADP as acceptor"/>
    <property type="evidence" value="ECO:0007669"/>
    <property type="project" value="InterPro"/>
</dbReference>
<dbReference type="InterPro" id="IPR001732">
    <property type="entry name" value="UDP-Glc/GDP-Man_DH_N"/>
</dbReference>
<evidence type="ECO:0000313" key="7">
    <source>
        <dbReference type="Proteomes" id="UP000034539"/>
    </source>
</evidence>
<evidence type="ECO:0000256" key="2">
    <source>
        <dbReference type="ARBA" id="ARBA00023002"/>
    </source>
</evidence>
<keyword evidence="2" id="KW-0560">Oxidoreductase</keyword>
<proteinExistence type="inferred from homology"/>
<comment type="caution">
    <text evidence="6">The sequence shown here is derived from an EMBL/GenBank/DDBJ whole genome shotgun (WGS) entry which is preliminary data.</text>
</comment>
<dbReference type="InterPro" id="IPR017476">
    <property type="entry name" value="UDP-Glc/GDP-Man"/>
</dbReference>
<dbReference type="Pfam" id="PF03721">
    <property type="entry name" value="UDPG_MGDP_dh_N"/>
    <property type="match status" value="1"/>
</dbReference>
<protein>
    <submittedName>
        <fullName evidence="6">UDP-glucose/GDP-mannose dehydrogenase</fullName>
    </submittedName>
</protein>
<reference evidence="6 7" key="1">
    <citation type="journal article" date="2015" name="Nature">
        <title>rRNA introns, odd ribosomes, and small enigmatic genomes across a large radiation of phyla.</title>
        <authorList>
            <person name="Brown C.T."/>
            <person name="Hug L.A."/>
            <person name="Thomas B.C."/>
            <person name="Sharon I."/>
            <person name="Castelle C.J."/>
            <person name="Singh A."/>
            <person name="Wilkins M.J."/>
            <person name="Williams K.H."/>
            <person name="Banfield J.F."/>
        </authorList>
    </citation>
    <scope>NUCLEOTIDE SEQUENCE [LARGE SCALE GENOMIC DNA]</scope>
</reference>
<sequence>MKKENITVIGIGRVGLPLSLIFAEYGYKVFGIGRSPDKIEKLNRGEMIFMEKGMDLLLKKNIGKNFFPTTDYSVVKNSKYIILTLGTPVDENMNPVYDQIDHALESLIPYIISGQTLILRSTVAPKTTEYVATVITDKKGFKVGKDFYVSFCPERIAEGKSLEEMTTIPQIIGGVDKESSFKSKELFQSLGVPCFITDSVSAELTKLFTNMYRYINFAIANEFMILADNYNRNIHSIVDLVNRDYKRGGLSLPGITAGPCLFKDGFFLISDFPFNDLISTSWKINETTPLFLLKKVRERMSLKGKKVVILGLSFKPEIDDIRESLSFKLRKSLLRDMAKVILEDPYVKDYSRQRVFNDTYEAVKGADLLIFATNHRKYSKLDIQKVKKAADKDCLVCDIWNIFHQNNLIFPLNQIAS</sequence>
<dbReference type="AlphaFoldDB" id="A0A0G0Q2H0"/>
<dbReference type="Pfam" id="PF00984">
    <property type="entry name" value="UDPG_MGDP_dh"/>
    <property type="match status" value="1"/>
</dbReference>
<dbReference type="SMART" id="SM00984">
    <property type="entry name" value="UDPG_MGDP_dh_C"/>
    <property type="match status" value="1"/>
</dbReference>
<dbReference type="InterPro" id="IPR008927">
    <property type="entry name" value="6-PGluconate_DH-like_C_sf"/>
</dbReference>
<gene>
    <name evidence="6" type="ORF">UT63_C0003G0034</name>
</gene>
<name>A0A0G0Q2H0_9BACT</name>
<comment type="similarity">
    <text evidence="1 4">Belongs to the UDP-glucose/GDP-mannose dehydrogenase family.</text>
</comment>
<dbReference type="GO" id="GO:0016616">
    <property type="term" value="F:oxidoreductase activity, acting on the CH-OH group of donors, NAD or NADP as acceptor"/>
    <property type="evidence" value="ECO:0007669"/>
    <property type="project" value="InterPro"/>
</dbReference>
<dbReference type="SUPFAM" id="SSF52413">
    <property type="entry name" value="UDP-glucose/GDP-mannose dehydrogenase C-terminal domain"/>
    <property type="match status" value="1"/>
</dbReference>
<dbReference type="Gene3D" id="3.40.50.720">
    <property type="entry name" value="NAD(P)-binding Rossmann-like Domain"/>
    <property type="match status" value="2"/>
</dbReference>
<organism evidence="6 7">
    <name type="scientific">Candidatus Gottesmanbacteria bacterium GW2011_GWC2_39_8</name>
    <dbReference type="NCBI Taxonomy" id="1618450"/>
    <lineage>
        <taxon>Bacteria</taxon>
        <taxon>Candidatus Gottesmaniibacteriota</taxon>
    </lineage>
</organism>
<dbReference type="PANTHER" id="PTHR43491">
    <property type="entry name" value="UDP-N-ACETYL-D-MANNOSAMINE DEHYDROGENASE"/>
    <property type="match status" value="1"/>
</dbReference>
<dbReference type="Pfam" id="PF03720">
    <property type="entry name" value="UDPG_MGDP_dh_C"/>
    <property type="match status" value="1"/>
</dbReference>
<evidence type="ECO:0000256" key="1">
    <source>
        <dbReference type="ARBA" id="ARBA00006601"/>
    </source>
</evidence>
<dbReference type="EMBL" id="LBXN01000003">
    <property type="protein sequence ID" value="KKR34318.1"/>
    <property type="molecule type" value="Genomic_DNA"/>
</dbReference>
<dbReference type="InterPro" id="IPR014027">
    <property type="entry name" value="UDP-Glc/GDP-Man_DH_C"/>
</dbReference>
<dbReference type="InterPro" id="IPR036291">
    <property type="entry name" value="NAD(P)-bd_dom_sf"/>
</dbReference>
<dbReference type="GO" id="GO:0000271">
    <property type="term" value="P:polysaccharide biosynthetic process"/>
    <property type="evidence" value="ECO:0007669"/>
    <property type="project" value="InterPro"/>
</dbReference>
<feature type="domain" description="UDP-glucose/GDP-mannose dehydrogenase C-terminal" evidence="5">
    <location>
        <begin position="308"/>
        <end position="405"/>
    </location>
</feature>
<evidence type="ECO:0000259" key="5">
    <source>
        <dbReference type="SMART" id="SM00984"/>
    </source>
</evidence>
<evidence type="ECO:0000256" key="3">
    <source>
        <dbReference type="ARBA" id="ARBA00023027"/>
    </source>
</evidence>
<dbReference type="InterPro" id="IPR028359">
    <property type="entry name" value="UDP_ManNAc/GlcNAc_DH"/>
</dbReference>
<keyword evidence="3" id="KW-0520">NAD</keyword>
<dbReference type="InterPro" id="IPR036220">
    <property type="entry name" value="UDP-Glc/GDP-Man_DH_C_sf"/>
</dbReference>
<dbReference type="SUPFAM" id="SSF48179">
    <property type="entry name" value="6-phosphogluconate dehydrogenase C-terminal domain-like"/>
    <property type="match status" value="1"/>
</dbReference>
<dbReference type="PIRSF" id="PIRSF000124">
    <property type="entry name" value="UDPglc_GDPman_dh"/>
    <property type="match status" value="1"/>
</dbReference>
<dbReference type="PANTHER" id="PTHR43491:SF2">
    <property type="entry name" value="UDP-N-ACETYL-D-MANNOSAMINE DEHYDROGENASE"/>
    <property type="match status" value="1"/>
</dbReference>
<evidence type="ECO:0000256" key="4">
    <source>
        <dbReference type="PIRNR" id="PIRNR000124"/>
    </source>
</evidence>
<dbReference type="GO" id="GO:0051287">
    <property type="term" value="F:NAD binding"/>
    <property type="evidence" value="ECO:0007669"/>
    <property type="project" value="InterPro"/>
</dbReference>
<dbReference type="SUPFAM" id="SSF51735">
    <property type="entry name" value="NAD(P)-binding Rossmann-fold domains"/>
    <property type="match status" value="1"/>
</dbReference>
<dbReference type="InterPro" id="IPR014026">
    <property type="entry name" value="UDP-Glc/GDP-Man_DH_dimer"/>
</dbReference>
<accession>A0A0G0Q2H0</accession>
<dbReference type="Proteomes" id="UP000034539">
    <property type="component" value="Unassembled WGS sequence"/>
</dbReference>
<dbReference type="PIRSF" id="PIRSF500136">
    <property type="entry name" value="UDP_ManNAc_DH"/>
    <property type="match status" value="1"/>
</dbReference>
<evidence type="ECO:0000313" key="6">
    <source>
        <dbReference type="EMBL" id="KKR34318.1"/>
    </source>
</evidence>